<dbReference type="PANTHER" id="PTHR42815">
    <property type="entry name" value="FAD-BINDING, PUTATIVE (AFU_ORTHOLOGUE AFUA_6G07600)-RELATED"/>
    <property type="match status" value="1"/>
</dbReference>
<dbReference type="SUPFAM" id="SSF50475">
    <property type="entry name" value="FMN-binding split barrel"/>
    <property type="match status" value="1"/>
</dbReference>
<dbReference type="OrthoDB" id="9786134at2"/>
<dbReference type="Gene3D" id="2.30.110.10">
    <property type="entry name" value="Electron Transport, Fmn-binding Protein, Chain A"/>
    <property type="match status" value="2"/>
</dbReference>
<comment type="caution">
    <text evidence="2">The sequence shown here is derived from an EMBL/GenBank/DDBJ whole genome shotgun (WGS) entry which is preliminary data.</text>
</comment>
<name>A0A5S4H7X1_9ACTN</name>
<feature type="domain" description="Pyridoxamine 5'-phosphate oxidase N-terminal" evidence="1">
    <location>
        <begin position="168"/>
        <end position="268"/>
    </location>
</feature>
<accession>A0A5S4H7X1</accession>
<keyword evidence="3" id="KW-1185">Reference proteome</keyword>
<dbReference type="Pfam" id="PF01243">
    <property type="entry name" value="PNPOx_N"/>
    <property type="match status" value="1"/>
</dbReference>
<evidence type="ECO:0000313" key="3">
    <source>
        <dbReference type="Proteomes" id="UP000305238"/>
    </source>
</evidence>
<dbReference type="Proteomes" id="UP000305238">
    <property type="component" value="Unassembled WGS sequence"/>
</dbReference>
<evidence type="ECO:0000259" key="1">
    <source>
        <dbReference type="Pfam" id="PF01243"/>
    </source>
</evidence>
<dbReference type="PANTHER" id="PTHR42815:SF2">
    <property type="entry name" value="FAD-BINDING, PUTATIVE (AFU_ORTHOLOGUE AFUA_6G07600)-RELATED"/>
    <property type="match status" value="1"/>
</dbReference>
<dbReference type="AlphaFoldDB" id="A0A5S4H7X1"/>
<organism evidence="2 3">
    <name type="scientific">Actinomadura geliboluensis</name>
    <dbReference type="NCBI Taxonomy" id="882440"/>
    <lineage>
        <taxon>Bacteria</taxon>
        <taxon>Bacillati</taxon>
        <taxon>Actinomycetota</taxon>
        <taxon>Actinomycetes</taxon>
        <taxon>Streptosporangiales</taxon>
        <taxon>Thermomonosporaceae</taxon>
        <taxon>Actinomadura</taxon>
    </lineage>
</organism>
<proteinExistence type="predicted"/>
<protein>
    <submittedName>
        <fullName evidence="2">Pyridoxamine 5'-phosphate oxidase family protein</fullName>
    </submittedName>
</protein>
<sequence length="307" mass="33663">MAVDVYHEGERAAQRRAGLLDQGGFSARAIRTEIPEVARKFLLQQPMLVLGAADTDGRLWATLLTGQPGFLHAEDAGTLTIDARPGVGDPLYERLRTPAPVGMLAIEPSRHRRMRLNGQAVPTEHGLHVKLDQVYSNCPKYIQKREHEWDLATAPGRPQRSGTLTSDQQRWIGGADTFFIATSDREGNADASHRGGNPGFIEVVSPTVLRWPDYVGNAMFNTLGNLEVNPRAGLLLPDWRTGAVLHLTGTARTDWDPENAAAVPGAERLVEFTVTDVIEIADAVPLRWSDAVSSRFNPPVLQRRDGS</sequence>
<evidence type="ECO:0000313" key="2">
    <source>
        <dbReference type="EMBL" id="TMR41076.1"/>
    </source>
</evidence>
<dbReference type="RefSeq" id="WP_138635518.1">
    <property type="nucleotide sequence ID" value="NZ_VCKZ01000032.1"/>
</dbReference>
<dbReference type="EMBL" id="VCKZ01000032">
    <property type="protein sequence ID" value="TMR41076.1"/>
    <property type="molecule type" value="Genomic_DNA"/>
</dbReference>
<reference evidence="2 3" key="1">
    <citation type="submission" date="2019-05" db="EMBL/GenBank/DDBJ databases">
        <title>Draft genome sequence of Actinomadura geliboluensis A8036.</title>
        <authorList>
            <person name="Saricaoglu S."/>
            <person name="Isik K."/>
        </authorList>
    </citation>
    <scope>NUCLEOTIDE SEQUENCE [LARGE SCALE GENOMIC DNA]</scope>
    <source>
        <strain evidence="2 3">A8036</strain>
    </source>
</reference>
<dbReference type="InterPro" id="IPR012349">
    <property type="entry name" value="Split_barrel_FMN-bd"/>
</dbReference>
<dbReference type="InterPro" id="IPR011576">
    <property type="entry name" value="Pyridox_Oxase_N"/>
</dbReference>
<gene>
    <name evidence="2" type="ORF">ETD96_07310</name>
</gene>